<name>A0ABW3JTA4_9FLAO</name>
<sequence length="111" mass="12592">MKKISIVIAFLSVINLNAQKKNIAEYVQSKGVTSLIFTVDSSEELKTIKWNDVKEIFANNNKQDEVKIGCRVLSKSTENSNKEFEIKGKVDDLDKLINMLKKATKLMVKLD</sequence>
<reference evidence="2" key="1">
    <citation type="journal article" date="2019" name="Int. J. Syst. Evol. Microbiol.">
        <title>The Global Catalogue of Microorganisms (GCM) 10K type strain sequencing project: providing services to taxonomists for standard genome sequencing and annotation.</title>
        <authorList>
            <consortium name="The Broad Institute Genomics Platform"/>
            <consortium name="The Broad Institute Genome Sequencing Center for Infectious Disease"/>
            <person name="Wu L."/>
            <person name="Ma J."/>
        </authorList>
    </citation>
    <scope>NUCLEOTIDE SEQUENCE [LARGE SCALE GENOMIC DNA]</scope>
    <source>
        <strain evidence="2">CCUG 60527</strain>
    </source>
</reference>
<dbReference type="Proteomes" id="UP001597062">
    <property type="component" value="Unassembled WGS sequence"/>
</dbReference>
<dbReference type="RefSeq" id="WP_386108309.1">
    <property type="nucleotide sequence ID" value="NZ_JBHTJR010000051.1"/>
</dbReference>
<dbReference type="EMBL" id="JBHTJR010000051">
    <property type="protein sequence ID" value="MFD0993743.1"/>
    <property type="molecule type" value="Genomic_DNA"/>
</dbReference>
<protein>
    <submittedName>
        <fullName evidence="1">Uncharacterized protein</fullName>
    </submittedName>
</protein>
<evidence type="ECO:0000313" key="2">
    <source>
        <dbReference type="Proteomes" id="UP001597062"/>
    </source>
</evidence>
<organism evidence="1 2">
    <name type="scientific">Tenacibaculum geojense</name>
    <dbReference type="NCBI Taxonomy" id="915352"/>
    <lineage>
        <taxon>Bacteria</taxon>
        <taxon>Pseudomonadati</taxon>
        <taxon>Bacteroidota</taxon>
        <taxon>Flavobacteriia</taxon>
        <taxon>Flavobacteriales</taxon>
        <taxon>Flavobacteriaceae</taxon>
        <taxon>Tenacibaculum</taxon>
    </lineage>
</organism>
<proteinExistence type="predicted"/>
<gene>
    <name evidence="1" type="ORF">ACFQ1U_11050</name>
</gene>
<evidence type="ECO:0000313" key="1">
    <source>
        <dbReference type="EMBL" id="MFD0993743.1"/>
    </source>
</evidence>
<comment type="caution">
    <text evidence="1">The sequence shown here is derived from an EMBL/GenBank/DDBJ whole genome shotgun (WGS) entry which is preliminary data.</text>
</comment>
<accession>A0ABW3JTA4</accession>
<keyword evidence="2" id="KW-1185">Reference proteome</keyword>